<dbReference type="RefSeq" id="WP_163820023.1">
    <property type="nucleotide sequence ID" value="NZ_JAAGOB010000010.1"/>
</dbReference>
<name>A0A6N9YQI3_9ACTN</name>
<dbReference type="SUPFAM" id="SSF55874">
    <property type="entry name" value="ATPase domain of HSP90 chaperone/DNA topoisomerase II/histidine kinase"/>
    <property type="match status" value="1"/>
</dbReference>
<gene>
    <name evidence="9" type="ORF">G1H11_18240</name>
</gene>
<dbReference type="Pfam" id="PF02518">
    <property type="entry name" value="HATPase_c"/>
    <property type="match status" value="1"/>
</dbReference>
<evidence type="ECO:0000256" key="7">
    <source>
        <dbReference type="ARBA" id="ARBA00022840"/>
    </source>
</evidence>
<evidence type="ECO:0000256" key="6">
    <source>
        <dbReference type="ARBA" id="ARBA00022777"/>
    </source>
</evidence>
<reference evidence="9 10" key="1">
    <citation type="submission" date="2020-02" db="EMBL/GenBank/DDBJ databases">
        <authorList>
            <person name="Li X.-J."/>
            <person name="Feng X.-M."/>
        </authorList>
    </citation>
    <scope>NUCLEOTIDE SEQUENCE [LARGE SCALE GENOMIC DNA]</scope>
    <source>
        <strain evidence="9 10">CGMCC 4.7225</strain>
    </source>
</reference>
<dbReference type="InterPro" id="IPR013656">
    <property type="entry name" value="PAS_4"/>
</dbReference>
<dbReference type="EC" id="2.7.13.3" evidence="2"/>
<proteinExistence type="predicted"/>
<feature type="domain" description="Histidine kinase" evidence="8">
    <location>
        <begin position="294"/>
        <end position="487"/>
    </location>
</feature>
<evidence type="ECO:0000256" key="1">
    <source>
        <dbReference type="ARBA" id="ARBA00000085"/>
    </source>
</evidence>
<dbReference type="InterPro" id="IPR011495">
    <property type="entry name" value="Sig_transdc_His_kin_sub2_dim/P"/>
</dbReference>
<dbReference type="GO" id="GO:0004673">
    <property type="term" value="F:protein histidine kinase activity"/>
    <property type="evidence" value="ECO:0007669"/>
    <property type="project" value="UniProtKB-EC"/>
</dbReference>
<dbReference type="Proteomes" id="UP000469185">
    <property type="component" value="Unassembled WGS sequence"/>
</dbReference>
<keyword evidence="4" id="KW-0808">Transferase</keyword>
<dbReference type="InterPro" id="IPR022066">
    <property type="entry name" value="PdtaS_GAF"/>
</dbReference>
<keyword evidence="7" id="KW-0067">ATP-binding</keyword>
<sequence>MPSLNDVVQRHTDLTEGELEWLHALVADWQMMADLSFADLVLWVPDRGGAGFWAAAQMRPTTGPTAYVEDMVGTFLAKGRRPLVDAAYAEGTIKREGDPEWWDDVPVRVEEIPVRRGDRIIGVIGRHTNLVSVRTPSRLELAYLECAGELAKLIVEGRFPHARRTDMGRRGAPRVGDGLVRVDADGVVRYASPNAMSAYRRLGLAADLVGQHFGKATAALAPREGAMDESLDVLVAGYQHVRTEIEGNGTVMTLRTIPLDPGGRHVGALVLCRDVTEVRRRERELLTKDATIREIHHRVKNNLQTVAALLRLQSRRIEAPEGKAALDEAVRRVGTIAVVHETLSQTVDDTVDFDGVADRLLGMVAEVATAEPSVRGERRGSFGILGANVATPLAMALTEILQNAVEHGLGGRPGTVTLTAGRTAGRLTIMIVDDGVGLPEDFDAETSGNLGLQIVRTLVIGELGGTIEVTRRSDAGTRVTLDLPAPGQVPS</sequence>
<dbReference type="Pfam" id="PF08448">
    <property type="entry name" value="PAS_4"/>
    <property type="match status" value="1"/>
</dbReference>
<protein>
    <recommendedName>
        <fullName evidence="2">histidine kinase</fullName>
        <ecNumber evidence="2">2.7.13.3</ecNumber>
    </recommendedName>
</protein>
<dbReference type="SMART" id="SM00387">
    <property type="entry name" value="HATPase_c"/>
    <property type="match status" value="1"/>
</dbReference>
<dbReference type="InterPro" id="IPR035965">
    <property type="entry name" value="PAS-like_dom_sf"/>
</dbReference>
<dbReference type="PANTHER" id="PTHR41523:SF8">
    <property type="entry name" value="ETHYLENE RESPONSE SENSOR PROTEIN"/>
    <property type="match status" value="1"/>
</dbReference>
<dbReference type="Pfam" id="PF07568">
    <property type="entry name" value="HisKA_2"/>
    <property type="match status" value="1"/>
</dbReference>
<accession>A0A6N9YQI3</accession>
<evidence type="ECO:0000313" key="10">
    <source>
        <dbReference type="Proteomes" id="UP000469185"/>
    </source>
</evidence>
<evidence type="ECO:0000256" key="4">
    <source>
        <dbReference type="ARBA" id="ARBA00022679"/>
    </source>
</evidence>
<dbReference type="InterPro" id="IPR005467">
    <property type="entry name" value="His_kinase_dom"/>
</dbReference>
<evidence type="ECO:0000256" key="3">
    <source>
        <dbReference type="ARBA" id="ARBA00022553"/>
    </source>
</evidence>
<organism evidence="9 10">
    <name type="scientific">Phytoactinopolyspora alkaliphila</name>
    <dbReference type="NCBI Taxonomy" id="1783498"/>
    <lineage>
        <taxon>Bacteria</taxon>
        <taxon>Bacillati</taxon>
        <taxon>Actinomycetota</taxon>
        <taxon>Actinomycetes</taxon>
        <taxon>Jiangellales</taxon>
        <taxon>Jiangellaceae</taxon>
        <taxon>Phytoactinopolyspora</taxon>
    </lineage>
</organism>
<dbReference type="InterPro" id="IPR036890">
    <property type="entry name" value="HATPase_C_sf"/>
</dbReference>
<keyword evidence="10" id="KW-1185">Reference proteome</keyword>
<dbReference type="Gene3D" id="3.30.565.10">
    <property type="entry name" value="Histidine kinase-like ATPase, C-terminal domain"/>
    <property type="match status" value="1"/>
</dbReference>
<comment type="catalytic activity">
    <reaction evidence="1">
        <text>ATP + protein L-histidine = ADP + protein N-phospho-L-histidine.</text>
        <dbReference type="EC" id="2.7.13.3"/>
    </reaction>
</comment>
<keyword evidence="5" id="KW-0547">Nucleotide-binding</keyword>
<evidence type="ECO:0000259" key="8">
    <source>
        <dbReference type="PROSITE" id="PS50109"/>
    </source>
</evidence>
<dbReference type="AlphaFoldDB" id="A0A6N9YQI3"/>
<dbReference type="SUPFAM" id="SSF55785">
    <property type="entry name" value="PYP-like sensor domain (PAS domain)"/>
    <property type="match status" value="1"/>
</dbReference>
<evidence type="ECO:0000256" key="2">
    <source>
        <dbReference type="ARBA" id="ARBA00012438"/>
    </source>
</evidence>
<dbReference type="Pfam" id="PF12282">
    <property type="entry name" value="GAF_PdtaS"/>
    <property type="match status" value="1"/>
</dbReference>
<dbReference type="GO" id="GO:0005524">
    <property type="term" value="F:ATP binding"/>
    <property type="evidence" value="ECO:0007669"/>
    <property type="project" value="UniProtKB-KW"/>
</dbReference>
<dbReference type="PROSITE" id="PS50109">
    <property type="entry name" value="HIS_KIN"/>
    <property type="match status" value="1"/>
</dbReference>
<dbReference type="InterPro" id="IPR003594">
    <property type="entry name" value="HATPase_dom"/>
</dbReference>
<comment type="caution">
    <text evidence="9">The sequence shown here is derived from an EMBL/GenBank/DDBJ whole genome shotgun (WGS) entry which is preliminary data.</text>
</comment>
<keyword evidence="6" id="KW-0418">Kinase</keyword>
<dbReference type="InterPro" id="IPR038424">
    <property type="entry name" value="H_kinase_PdtaS_GAF_sf"/>
</dbReference>
<dbReference type="PANTHER" id="PTHR41523">
    <property type="entry name" value="TWO-COMPONENT SYSTEM SENSOR PROTEIN"/>
    <property type="match status" value="1"/>
</dbReference>
<evidence type="ECO:0000256" key="5">
    <source>
        <dbReference type="ARBA" id="ARBA00022741"/>
    </source>
</evidence>
<dbReference type="EMBL" id="JAAGOB010000010">
    <property type="protein sequence ID" value="NED97242.1"/>
    <property type="molecule type" value="Genomic_DNA"/>
</dbReference>
<dbReference type="Gene3D" id="3.30.450.20">
    <property type="entry name" value="PAS domain"/>
    <property type="match status" value="1"/>
</dbReference>
<keyword evidence="3" id="KW-0597">Phosphoprotein</keyword>
<dbReference type="Gene3D" id="3.30.450.280">
    <property type="entry name" value="GAF domain"/>
    <property type="match status" value="1"/>
</dbReference>
<evidence type="ECO:0000313" key="9">
    <source>
        <dbReference type="EMBL" id="NED97242.1"/>
    </source>
</evidence>